<dbReference type="SMART" id="SM00421">
    <property type="entry name" value="HTH_LUXR"/>
    <property type="match status" value="1"/>
</dbReference>
<dbReference type="PROSITE" id="PS50110">
    <property type="entry name" value="RESPONSE_REGULATORY"/>
    <property type="match status" value="1"/>
</dbReference>
<evidence type="ECO:0000256" key="5">
    <source>
        <dbReference type="ARBA" id="ARBA00023163"/>
    </source>
</evidence>
<dbReference type="SUPFAM" id="SSF46894">
    <property type="entry name" value="C-terminal effector domain of the bipartite response regulators"/>
    <property type="match status" value="1"/>
</dbReference>
<dbReference type="AlphaFoldDB" id="A0A1D2QRJ3"/>
<name>A0A1D2QRJ3_9GAMM</name>
<evidence type="ECO:0000256" key="3">
    <source>
        <dbReference type="ARBA" id="ARBA00023015"/>
    </source>
</evidence>
<dbReference type="GO" id="GO:0006355">
    <property type="term" value="P:regulation of DNA-templated transcription"/>
    <property type="evidence" value="ECO:0007669"/>
    <property type="project" value="InterPro"/>
</dbReference>
<dbReference type="InterPro" id="IPR036388">
    <property type="entry name" value="WH-like_DNA-bd_sf"/>
</dbReference>
<dbReference type="CDD" id="cd06170">
    <property type="entry name" value="LuxR_C_like"/>
    <property type="match status" value="1"/>
</dbReference>
<keyword evidence="4 9" id="KW-0238">DNA-binding</keyword>
<dbReference type="GO" id="GO:0003677">
    <property type="term" value="F:DNA binding"/>
    <property type="evidence" value="ECO:0007669"/>
    <property type="project" value="UniProtKB-KW"/>
</dbReference>
<evidence type="ECO:0000313" key="9">
    <source>
        <dbReference type="EMBL" id="ODS24211.1"/>
    </source>
</evidence>
<feature type="domain" description="Response regulatory" evidence="8">
    <location>
        <begin position="8"/>
        <end position="122"/>
    </location>
</feature>
<keyword evidence="5" id="KW-0804">Transcription</keyword>
<dbReference type="PANTHER" id="PTHR44688:SF16">
    <property type="entry name" value="DNA-BINDING TRANSCRIPTIONAL ACTIVATOR DEVR_DOSR"/>
    <property type="match status" value="1"/>
</dbReference>
<accession>A0A1D2QRJ3</accession>
<comment type="caution">
    <text evidence="9">The sequence shown here is derived from an EMBL/GenBank/DDBJ whole genome shotgun (WGS) entry which is preliminary data.</text>
</comment>
<keyword evidence="3" id="KW-0805">Transcription regulation</keyword>
<evidence type="ECO:0000256" key="2">
    <source>
        <dbReference type="ARBA" id="ARBA00023012"/>
    </source>
</evidence>
<dbReference type="Pfam" id="PF00196">
    <property type="entry name" value="GerE"/>
    <property type="match status" value="1"/>
</dbReference>
<evidence type="ECO:0000259" key="7">
    <source>
        <dbReference type="PROSITE" id="PS50043"/>
    </source>
</evidence>
<dbReference type="InterPro" id="IPR011006">
    <property type="entry name" value="CheY-like_superfamily"/>
</dbReference>
<organism evidence="9 10">
    <name type="scientific">Candidatus Endobugula sertula</name>
    <name type="common">Bugula neritina bacterial symbiont</name>
    <dbReference type="NCBI Taxonomy" id="62101"/>
    <lineage>
        <taxon>Bacteria</taxon>
        <taxon>Pseudomonadati</taxon>
        <taxon>Pseudomonadota</taxon>
        <taxon>Gammaproteobacteria</taxon>
        <taxon>Cellvibrionales</taxon>
        <taxon>Cellvibrionaceae</taxon>
        <taxon>Candidatus Endobugula</taxon>
    </lineage>
</organism>
<sequence length="206" mass="23471">MTDATQQTVFIVDDEVAILDSLRMLMVSENLHVETFTSAQAFINSYTPDQSGCLLLDIRMPVMSGLELQQHLNRQQYFLPIIFITGHGDVPMVVNAIKNGAEDFIQKPFKDNELLKKIELALKKDRQQRDKEENISQLQKCFHSLTPREREVMEKMIIGDASKVIAYKIGISQRTVDIHRAHVMKKTQAKSLAELVTMATKLKLAE</sequence>
<evidence type="ECO:0000256" key="6">
    <source>
        <dbReference type="PROSITE-ProRule" id="PRU00169"/>
    </source>
</evidence>
<evidence type="ECO:0000259" key="8">
    <source>
        <dbReference type="PROSITE" id="PS50110"/>
    </source>
</evidence>
<dbReference type="Pfam" id="PF00072">
    <property type="entry name" value="Response_reg"/>
    <property type="match status" value="1"/>
</dbReference>
<dbReference type="Gene3D" id="1.10.10.10">
    <property type="entry name" value="Winged helix-like DNA-binding domain superfamily/Winged helix DNA-binding domain"/>
    <property type="match status" value="1"/>
</dbReference>
<gene>
    <name evidence="9" type="ORF">AB835_04860</name>
</gene>
<dbReference type="FunFam" id="3.40.50.2300:FF:000018">
    <property type="entry name" value="DNA-binding transcriptional regulator NtrC"/>
    <property type="match status" value="1"/>
</dbReference>
<dbReference type="STRING" id="62101.AB835_04860"/>
<feature type="modified residue" description="4-aspartylphosphate" evidence="6">
    <location>
        <position position="57"/>
    </location>
</feature>
<protein>
    <submittedName>
        <fullName evidence="9">DNA-binding response regulator</fullName>
    </submittedName>
</protein>
<dbReference type="InterPro" id="IPR001789">
    <property type="entry name" value="Sig_transdc_resp-reg_receiver"/>
</dbReference>
<dbReference type="EMBL" id="MDLC01000012">
    <property type="protein sequence ID" value="ODS24211.1"/>
    <property type="molecule type" value="Genomic_DNA"/>
</dbReference>
<evidence type="ECO:0000256" key="4">
    <source>
        <dbReference type="ARBA" id="ARBA00023125"/>
    </source>
</evidence>
<dbReference type="InterPro" id="IPR016032">
    <property type="entry name" value="Sig_transdc_resp-reg_C-effctor"/>
</dbReference>
<keyword evidence="1 6" id="KW-0597">Phosphoprotein</keyword>
<evidence type="ECO:0000313" key="10">
    <source>
        <dbReference type="Proteomes" id="UP000242502"/>
    </source>
</evidence>
<dbReference type="InterPro" id="IPR000792">
    <property type="entry name" value="Tscrpt_reg_LuxR_C"/>
</dbReference>
<dbReference type="PANTHER" id="PTHR44688">
    <property type="entry name" value="DNA-BINDING TRANSCRIPTIONAL ACTIVATOR DEVR_DOSR"/>
    <property type="match status" value="1"/>
</dbReference>
<dbReference type="PROSITE" id="PS50043">
    <property type="entry name" value="HTH_LUXR_2"/>
    <property type="match status" value="1"/>
</dbReference>
<keyword evidence="2" id="KW-0902">Two-component regulatory system</keyword>
<proteinExistence type="predicted"/>
<reference evidence="9 10" key="1">
    <citation type="journal article" date="2016" name="Appl. Environ. Microbiol.">
        <title>Lack of Overt Genome Reduction in the Bryostatin-Producing Bryozoan Symbiont "Candidatus Endobugula sertula".</title>
        <authorList>
            <person name="Miller I.J."/>
            <person name="Vanee N."/>
            <person name="Fong S.S."/>
            <person name="Lim-Fong G.E."/>
            <person name="Kwan J.C."/>
        </authorList>
    </citation>
    <scope>NUCLEOTIDE SEQUENCE [LARGE SCALE GENOMIC DNA]</scope>
    <source>
        <strain evidence="9">AB1-4</strain>
    </source>
</reference>
<dbReference type="SMART" id="SM00448">
    <property type="entry name" value="REC"/>
    <property type="match status" value="1"/>
</dbReference>
<dbReference type="Gene3D" id="3.40.50.2300">
    <property type="match status" value="1"/>
</dbReference>
<dbReference type="CDD" id="cd17537">
    <property type="entry name" value="REC_FixJ"/>
    <property type="match status" value="1"/>
</dbReference>
<evidence type="ECO:0000256" key="1">
    <source>
        <dbReference type="ARBA" id="ARBA00022553"/>
    </source>
</evidence>
<dbReference type="Proteomes" id="UP000242502">
    <property type="component" value="Unassembled WGS sequence"/>
</dbReference>
<dbReference type="PROSITE" id="PS00622">
    <property type="entry name" value="HTH_LUXR_1"/>
    <property type="match status" value="1"/>
</dbReference>
<dbReference type="SUPFAM" id="SSF52172">
    <property type="entry name" value="CheY-like"/>
    <property type="match status" value="1"/>
</dbReference>
<feature type="domain" description="HTH luxR-type" evidence="7">
    <location>
        <begin position="138"/>
        <end position="203"/>
    </location>
</feature>
<dbReference type="PRINTS" id="PR00038">
    <property type="entry name" value="HTHLUXR"/>
</dbReference>
<dbReference type="GO" id="GO:0000160">
    <property type="term" value="P:phosphorelay signal transduction system"/>
    <property type="evidence" value="ECO:0007669"/>
    <property type="project" value="UniProtKB-KW"/>
</dbReference>